<dbReference type="EMBL" id="BQNB010017324">
    <property type="protein sequence ID" value="GJT61860.1"/>
    <property type="molecule type" value="Genomic_DNA"/>
</dbReference>
<sequence>MSALNNSNNSNQQTLAKLGANARPPIIKKGNYIPWESRFRRFLDIQFEKGEKMWHSIQHGPNQRQLVPNPDNPEGQILEPLSKMNEGDKKKYIADVRVMNYILQAIPNDIYNSVDACANAKEMWDRINRLMHGSDITATVRHSRLMDEFDKFVAKDGESLNFVHERAKKAAKNQDPLALIAHSHASSSHLHANSSYSPQSYFVTHPPSVVDYDDKYQGELQGDS</sequence>
<protein>
    <recommendedName>
        <fullName evidence="3">Gag protein</fullName>
    </recommendedName>
</protein>
<comment type="caution">
    <text evidence="1">The sequence shown here is derived from an EMBL/GenBank/DDBJ whole genome shotgun (WGS) entry which is preliminary data.</text>
</comment>
<name>A0ABQ5FFX7_9ASTR</name>
<organism evidence="1 2">
    <name type="scientific">Tanacetum coccineum</name>
    <dbReference type="NCBI Taxonomy" id="301880"/>
    <lineage>
        <taxon>Eukaryota</taxon>
        <taxon>Viridiplantae</taxon>
        <taxon>Streptophyta</taxon>
        <taxon>Embryophyta</taxon>
        <taxon>Tracheophyta</taxon>
        <taxon>Spermatophyta</taxon>
        <taxon>Magnoliopsida</taxon>
        <taxon>eudicotyledons</taxon>
        <taxon>Gunneridae</taxon>
        <taxon>Pentapetalae</taxon>
        <taxon>asterids</taxon>
        <taxon>campanulids</taxon>
        <taxon>Asterales</taxon>
        <taxon>Asteraceae</taxon>
        <taxon>Asteroideae</taxon>
        <taxon>Anthemideae</taxon>
        <taxon>Anthemidinae</taxon>
        <taxon>Tanacetum</taxon>
    </lineage>
</organism>
<proteinExistence type="predicted"/>
<dbReference type="Proteomes" id="UP001151760">
    <property type="component" value="Unassembled WGS sequence"/>
</dbReference>
<reference evidence="1" key="1">
    <citation type="journal article" date="2022" name="Int. J. Mol. Sci.">
        <title>Draft Genome of Tanacetum Coccineum: Genomic Comparison of Closely Related Tanacetum-Family Plants.</title>
        <authorList>
            <person name="Yamashiro T."/>
            <person name="Shiraishi A."/>
            <person name="Nakayama K."/>
            <person name="Satake H."/>
        </authorList>
    </citation>
    <scope>NUCLEOTIDE SEQUENCE</scope>
</reference>
<reference evidence="1" key="2">
    <citation type="submission" date="2022-01" db="EMBL/GenBank/DDBJ databases">
        <authorList>
            <person name="Yamashiro T."/>
            <person name="Shiraishi A."/>
            <person name="Satake H."/>
            <person name="Nakayama K."/>
        </authorList>
    </citation>
    <scope>NUCLEOTIDE SEQUENCE</scope>
</reference>
<evidence type="ECO:0000313" key="1">
    <source>
        <dbReference type="EMBL" id="GJT61860.1"/>
    </source>
</evidence>
<evidence type="ECO:0008006" key="3">
    <source>
        <dbReference type="Google" id="ProtNLM"/>
    </source>
</evidence>
<accession>A0ABQ5FFX7</accession>
<evidence type="ECO:0000313" key="2">
    <source>
        <dbReference type="Proteomes" id="UP001151760"/>
    </source>
</evidence>
<keyword evidence="2" id="KW-1185">Reference proteome</keyword>
<gene>
    <name evidence="1" type="ORF">Tco_1005393</name>
</gene>